<accession>A0ABR6Y0R1</accession>
<dbReference type="EMBL" id="JACOME010000002">
    <property type="protein sequence ID" value="MBC3846293.1"/>
    <property type="molecule type" value="Genomic_DNA"/>
</dbReference>
<proteinExistence type="predicted"/>
<sequence>MKNKYTETQLLDLRIELYEYYKFLQKKTDNTSISFSLSSAGEAFTNYGIFGGSSDSNGDYERNKMRNLEKIIEKDQSISEQVFKEIVTDVFSDNQLEAYEACLNSCPKQNGVYYEVTGDLEDVFAVNLNFSNTVGQEKVTLSNTATLVNCEPIGGFLLKEGLVIKNGRSVTQYLKIINKEKPSQIGINFNELSFGAINFGDEYIGGSKSLPIGTIISSTFKYETFLEVNRFKTTENMSKAIWVPCDGRNVRSSKYGEFSGSVPDLRGLFLRNVNDYNVAFDGVGKVKSEQKNPDNTSAGVVQKDAFQGHRHFEQNTLVMTGSRDLPNQPDQRPNQKGATNSAGKFDAGFGTPRISTETRPKNMTVYYYIKIN</sequence>
<feature type="compositionally biased region" description="Polar residues" evidence="1">
    <location>
        <begin position="328"/>
        <end position="342"/>
    </location>
</feature>
<gene>
    <name evidence="2" type="ORF">H6H04_07875</name>
</gene>
<dbReference type="RefSeq" id="WP_186845419.1">
    <property type="nucleotide sequence ID" value="NZ_JACOME010000002.1"/>
</dbReference>
<evidence type="ECO:0000256" key="1">
    <source>
        <dbReference type="SAM" id="MobiDB-lite"/>
    </source>
</evidence>
<reference evidence="2 3" key="1">
    <citation type="submission" date="2020-08" db="EMBL/GenBank/DDBJ databases">
        <title>Winogradskyella ouciana sp. nov., isolated from the hadal seawater of the Mariana Trench.</title>
        <authorList>
            <person name="He X."/>
        </authorList>
    </citation>
    <scope>NUCLEOTIDE SEQUENCE [LARGE SCALE GENOMIC DNA]</scope>
    <source>
        <strain evidence="2 3">KCTC 22026</strain>
    </source>
</reference>
<evidence type="ECO:0000313" key="3">
    <source>
        <dbReference type="Proteomes" id="UP000607435"/>
    </source>
</evidence>
<comment type="caution">
    <text evidence="2">The sequence shown here is derived from an EMBL/GenBank/DDBJ whole genome shotgun (WGS) entry which is preliminary data.</text>
</comment>
<dbReference type="SUPFAM" id="SSF88874">
    <property type="entry name" value="Receptor-binding domain of short tail fibre protein gp12"/>
    <property type="match status" value="1"/>
</dbReference>
<organism evidence="2 3">
    <name type="scientific">Winogradskyella echinorum</name>
    <dbReference type="NCBI Taxonomy" id="538189"/>
    <lineage>
        <taxon>Bacteria</taxon>
        <taxon>Pseudomonadati</taxon>
        <taxon>Bacteroidota</taxon>
        <taxon>Flavobacteriia</taxon>
        <taxon>Flavobacteriales</taxon>
        <taxon>Flavobacteriaceae</taxon>
        <taxon>Winogradskyella</taxon>
    </lineage>
</organism>
<evidence type="ECO:0000313" key="2">
    <source>
        <dbReference type="EMBL" id="MBC3846293.1"/>
    </source>
</evidence>
<evidence type="ECO:0008006" key="4">
    <source>
        <dbReference type="Google" id="ProtNLM"/>
    </source>
</evidence>
<feature type="region of interest" description="Disordered" evidence="1">
    <location>
        <begin position="319"/>
        <end position="356"/>
    </location>
</feature>
<name>A0ABR6Y0R1_9FLAO</name>
<keyword evidence="3" id="KW-1185">Reference proteome</keyword>
<dbReference type="Proteomes" id="UP000607435">
    <property type="component" value="Unassembled WGS sequence"/>
</dbReference>
<protein>
    <recommendedName>
        <fullName evidence="4">Phage Tail Collar Domain</fullName>
    </recommendedName>
</protein>